<dbReference type="NCBIfam" id="NF009205">
    <property type="entry name" value="PRK12553.1"/>
    <property type="match status" value="1"/>
</dbReference>
<evidence type="ECO:0000256" key="6">
    <source>
        <dbReference type="ARBA" id="ARBA00065540"/>
    </source>
</evidence>
<dbReference type="AlphaFoldDB" id="A0A1D1VGY3"/>
<dbReference type="NCBIfam" id="NF001368">
    <property type="entry name" value="PRK00277.1"/>
    <property type="match status" value="1"/>
</dbReference>
<keyword evidence="3 9" id="KW-0378">Hydrolase</keyword>
<dbReference type="PROSITE" id="PS00381">
    <property type="entry name" value="CLP_PROTEASE_SER"/>
    <property type="match status" value="1"/>
</dbReference>
<evidence type="ECO:0000256" key="7">
    <source>
        <dbReference type="PROSITE-ProRule" id="PRU10085"/>
    </source>
</evidence>
<dbReference type="GO" id="GO:0051117">
    <property type="term" value="F:ATPase binding"/>
    <property type="evidence" value="ECO:0007669"/>
    <property type="project" value="TreeGrafter"/>
</dbReference>
<dbReference type="InterPro" id="IPR033135">
    <property type="entry name" value="ClpP_His_AS"/>
</dbReference>
<gene>
    <name evidence="11" type="primary">RvY_11668-1</name>
    <name evidence="11" type="synonym">RvY_11668.1</name>
    <name evidence="11" type="ORF">RvY_11668</name>
</gene>
<dbReference type="OrthoDB" id="2017408at2759"/>
<evidence type="ECO:0000256" key="5">
    <source>
        <dbReference type="ARBA" id="ARBA00059384"/>
    </source>
</evidence>
<evidence type="ECO:0000256" key="2">
    <source>
        <dbReference type="ARBA" id="ARBA00022670"/>
    </source>
</evidence>
<dbReference type="InterPro" id="IPR018215">
    <property type="entry name" value="ClpP_Ser_AS"/>
</dbReference>
<evidence type="ECO:0000256" key="1">
    <source>
        <dbReference type="ARBA" id="ARBA00007039"/>
    </source>
</evidence>
<accession>A0A1D1VGY3</accession>
<dbReference type="CDD" id="cd07017">
    <property type="entry name" value="S14_ClpP_2"/>
    <property type="match status" value="1"/>
</dbReference>
<evidence type="ECO:0000256" key="3">
    <source>
        <dbReference type="ARBA" id="ARBA00022801"/>
    </source>
</evidence>
<dbReference type="GO" id="GO:0006515">
    <property type="term" value="P:protein quality control for misfolded or incompletely synthesized proteins"/>
    <property type="evidence" value="ECO:0007669"/>
    <property type="project" value="TreeGrafter"/>
</dbReference>
<comment type="function">
    <text evidence="5">Clp cleaves peptides in various proteins in a process that requires ATP hydrolysis. Clp may be responsible for a fairly general and central housekeeping function rather than for the degradation of specific substrates.</text>
</comment>
<comment type="similarity">
    <text evidence="1 10">Belongs to the peptidase S14 family.</text>
</comment>
<keyword evidence="2 9" id="KW-0645">Protease</keyword>
<reference evidence="11 12" key="1">
    <citation type="journal article" date="2016" name="Nat. Commun.">
        <title>Extremotolerant tardigrade genome and improved radiotolerance of human cultured cells by tardigrade-unique protein.</title>
        <authorList>
            <person name="Hashimoto T."/>
            <person name="Horikawa D.D."/>
            <person name="Saito Y."/>
            <person name="Kuwahara H."/>
            <person name="Kozuka-Hata H."/>
            <person name="Shin-I T."/>
            <person name="Minakuchi Y."/>
            <person name="Ohishi K."/>
            <person name="Motoyama A."/>
            <person name="Aizu T."/>
            <person name="Enomoto A."/>
            <person name="Kondo K."/>
            <person name="Tanaka S."/>
            <person name="Hara Y."/>
            <person name="Koshikawa S."/>
            <person name="Sagara H."/>
            <person name="Miura T."/>
            <person name="Yokobori S."/>
            <person name="Miyagawa K."/>
            <person name="Suzuki Y."/>
            <person name="Kubo T."/>
            <person name="Oyama M."/>
            <person name="Kohara Y."/>
            <person name="Fujiyama A."/>
            <person name="Arakawa K."/>
            <person name="Katayama T."/>
            <person name="Toyoda A."/>
            <person name="Kunieda T."/>
        </authorList>
    </citation>
    <scope>NUCLEOTIDE SEQUENCE [LARGE SCALE GENOMIC DNA]</scope>
    <source>
        <strain evidence="11 12">YOKOZUNA-1</strain>
    </source>
</reference>
<dbReference type="PRINTS" id="PR00127">
    <property type="entry name" value="CLPPROTEASEP"/>
</dbReference>
<feature type="active site" evidence="8">
    <location>
        <position position="150"/>
    </location>
</feature>
<dbReference type="Pfam" id="PF00574">
    <property type="entry name" value="CLP_protease"/>
    <property type="match status" value="1"/>
</dbReference>
<dbReference type="PROSITE" id="PS00382">
    <property type="entry name" value="CLP_PROTEASE_HIS"/>
    <property type="match status" value="1"/>
</dbReference>
<dbReference type="FunFam" id="3.90.226.10:FF:000001">
    <property type="entry name" value="ATP-dependent Clp protease proteolytic subunit"/>
    <property type="match status" value="1"/>
</dbReference>
<evidence type="ECO:0000256" key="10">
    <source>
        <dbReference type="RuleBase" id="RU003567"/>
    </source>
</evidence>
<dbReference type="InterPro" id="IPR001907">
    <property type="entry name" value="ClpP"/>
</dbReference>
<organism evidence="11 12">
    <name type="scientific">Ramazzottius varieornatus</name>
    <name type="common">Water bear</name>
    <name type="synonym">Tardigrade</name>
    <dbReference type="NCBI Taxonomy" id="947166"/>
    <lineage>
        <taxon>Eukaryota</taxon>
        <taxon>Metazoa</taxon>
        <taxon>Ecdysozoa</taxon>
        <taxon>Tardigrada</taxon>
        <taxon>Eutardigrada</taxon>
        <taxon>Parachela</taxon>
        <taxon>Hypsibioidea</taxon>
        <taxon>Ramazzottiidae</taxon>
        <taxon>Ramazzottius</taxon>
    </lineage>
</organism>
<dbReference type="Gene3D" id="3.90.226.10">
    <property type="entry name" value="2-enoyl-CoA Hydratase, Chain A, domain 1"/>
    <property type="match status" value="1"/>
</dbReference>
<evidence type="ECO:0000256" key="4">
    <source>
        <dbReference type="ARBA" id="ARBA00022825"/>
    </source>
</evidence>
<comment type="subunit">
    <text evidence="6">Tetradecamer that assembles into a two heptameric rings with a central cavity.</text>
</comment>
<evidence type="ECO:0000313" key="11">
    <source>
        <dbReference type="EMBL" id="GAV00880.1"/>
    </source>
</evidence>
<comment type="caution">
    <text evidence="11">The sequence shown here is derived from an EMBL/GenBank/DDBJ whole genome shotgun (WGS) entry which is preliminary data.</text>
</comment>
<dbReference type="SUPFAM" id="SSF52096">
    <property type="entry name" value="ClpP/crotonase"/>
    <property type="match status" value="1"/>
</dbReference>
<protein>
    <recommendedName>
        <fullName evidence="10">ATP-dependent Clp protease proteolytic subunit</fullName>
        <ecNumber evidence="9">3.4.21.92</ecNumber>
    </recommendedName>
</protein>
<evidence type="ECO:0000256" key="9">
    <source>
        <dbReference type="RuleBase" id="RU000549"/>
    </source>
</evidence>
<dbReference type="Proteomes" id="UP000186922">
    <property type="component" value="Unassembled WGS sequence"/>
</dbReference>
<dbReference type="InterPro" id="IPR029045">
    <property type="entry name" value="ClpP/crotonase-like_dom_sf"/>
</dbReference>
<dbReference type="GO" id="GO:0009368">
    <property type="term" value="C:endopeptidase Clp complex"/>
    <property type="evidence" value="ECO:0007669"/>
    <property type="project" value="TreeGrafter"/>
</dbReference>
<dbReference type="STRING" id="947166.A0A1D1VGY3"/>
<dbReference type="GO" id="GO:0004176">
    <property type="term" value="F:ATP-dependent peptidase activity"/>
    <property type="evidence" value="ECO:0007669"/>
    <property type="project" value="InterPro"/>
</dbReference>
<name>A0A1D1VGY3_RAMVA</name>
<proteinExistence type="inferred from homology"/>
<dbReference type="GO" id="GO:0004252">
    <property type="term" value="F:serine-type endopeptidase activity"/>
    <property type="evidence" value="ECO:0007669"/>
    <property type="project" value="UniProtKB-EC"/>
</dbReference>
<dbReference type="PANTHER" id="PTHR10381">
    <property type="entry name" value="ATP-DEPENDENT CLP PROTEASE PROTEOLYTIC SUBUNIT"/>
    <property type="match status" value="1"/>
</dbReference>
<dbReference type="PANTHER" id="PTHR10381:SF11">
    <property type="entry name" value="ATP-DEPENDENT CLP PROTEASE PROTEOLYTIC SUBUNIT, MITOCHONDRIAL"/>
    <property type="match status" value="1"/>
</dbReference>
<evidence type="ECO:0000256" key="8">
    <source>
        <dbReference type="PROSITE-ProRule" id="PRU10086"/>
    </source>
</evidence>
<keyword evidence="12" id="KW-1185">Reference proteome</keyword>
<keyword evidence="4 9" id="KW-0720">Serine protease</keyword>
<dbReference type="InterPro" id="IPR023562">
    <property type="entry name" value="ClpP/TepA"/>
</dbReference>
<feature type="active site" evidence="7">
    <location>
        <position position="125"/>
    </location>
</feature>
<dbReference type="EMBL" id="BDGG01000006">
    <property type="protein sequence ID" value="GAV00880.1"/>
    <property type="molecule type" value="Genomic_DNA"/>
</dbReference>
<dbReference type="EC" id="3.4.21.92" evidence="9"/>
<evidence type="ECO:0000313" key="12">
    <source>
        <dbReference type="Proteomes" id="UP000186922"/>
    </source>
</evidence>
<dbReference type="HAMAP" id="MF_00444">
    <property type="entry name" value="ClpP"/>
    <property type="match status" value="1"/>
</dbReference>
<sequence length="271" mass="29505">MLASSSKLLISSGPWFLRQIHSSVIRQAPLIPIVIEQTGRGERAYDIYSRLLKERIICLMGPVNDDIASLVVAQLLFLQSESSRKPIHMYINSPGGSVTSGLGIYDTMQYIQCPVATWCVGQASSMGSLLLCAGAPGMRHSLPNARIMIHQPSGAAHGQATDIMIHAEEIVKIKKQVINIYMKHTGQEYQKLADAMERDRFLSPAEALGFGLIDSILEHPPPVLKDANNLPVDVISKTDLNAAEETVIAAAKPLVVEKSKKDSTGKNQPTL</sequence>